<organism evidence="2 3">
    <name type="scientific">Dentiscutata erythropus</name>
    <dbReference type="NCBI Taxonomy" id="1348616"/>
    <lineage>
        <taxon>Eukaryota</taxon>
        <taxon>Fungi</taxon>
        <taxon>Fungi incertae sedis</taxon>
        <taxon>Mucoromycota</taxon>
        <taxon>Glomeromycotina</taxon>
        <taxon>Glomeromycetes</taxon>
        <taxon>Diversisporales</taxon>
        <taxon>Gigasporaceae</taxon>
        <taxon>Dentiscutata</taxon>
    </lineage>
</organism>
<reference evidence="2" key="1">
    <citation type="submission" date="2021-06" db="EMBL/GenBank/DDBJ databases">
        <authorList>
            <person name="Kallberg Y."/>
            <person name="Tangrot J."/>
            <person name="Rosling A."/>
        </authorList>
    </citation>
    <scope>NUCLEOTIDE SEQUENCE</scope>
    <source>
        <strain evidence="2">MA453B</strain>
    </source>
</reference>
<feature type="non-terminal residue" evidence="2">
    <location>
        <position position="348"/>
    </location>
</feature>
<sequence length="348" mass="39852">MFRFFNFGGNNNNNPENNQPTSDEDTISENSESDQLFAEAKLHLYRSQYEQEELNQVRAQVAQELVQRRLQEVQLRLATSSQLPPLEISTPFEFTSIQETTQAFNYNEEEEHNPAHIFPEENYSEKTFETPSQLPHRCEPQQPQQPYKEPSTLTYSSTTRTPSETFHNDEEEDATSEEIQVINSEPTHEPANLEEEAARVFATLANYFGNLRPTQPETQNLPENLPQRTTDLPRTQEKIESIHPQDKAFPEIQPAENNPENNNNNILNFNNLFNFGNQENNNLPGLNLFNTDPTFKNPENMNQDQFNTLISALTGLTAQLNNNTPASTPTLPVTIPLFYGRPHENVNS</sequence>
<keyword evidence="3" id="KW-1185">Reference proteome</keyword>
<evidence type="ECO:0000256" key="1">
    <source>
        <dbReference type="SAM" id="MobiDB-lite"/>
    </source>
</evidence>
<feature type="region of interest" description="Disordered" evidence="1">
    <location>
        <begin position="125"/>
        <end position="177"/>
    </location>
</feature>
<feature type="compositionally biased region" description="Polar residues" evidence="1">
    <location>
        <begin position="151"/>
        <end position="165"/>
    </location>
</feature>
<comment type="caution">
    <text evidence="2">The sequence shown here is derived from an EMBL/GenBank/DDBJ whole genome shotgun (WGS) entry which is preliminary data.</text>
</comment>
<dbReference type="AlphaFoldDB" id="A0A9N9N7E1"/>
<dbReference type="EMBL" id="CAJVPY010009576">
    <property type="protein sequence ID" value="CAG8710279.1"/>
    <property type="molecule type" value="Genomic_DNA"/>
</dbReference>
<protein>
    <submittedName>
        <fullName evidence="2">16354_t:CDS:1</fullName>
    </submittedName>
</protein>
<evidence type="ECO:0000313" key="2">
    <source>
        <dbReference type="EMBL" id="CAG8710279.1"/>
    </source>
</evidence>
<feature type="compositionally biased region" description="Low complexity" evidence="1">
    <location>
        <begin position="1"/>
        <end position="18"/>
    </location>
</feature>
<feature type="region of interest" description="Disordered" evidence="1">
    <location>
        <begin position="1"/>
        <end position="31"/>
    </location>
</feature>
<name>A0A9N9N7E1_9GLOM</name>
<gene>
    <name evidence="2" type="ORF">DERYTH_LOCUS13540</name>
</gene>
<accession>A0A9N9N7E1</accession>
<evidence type="ECO:0000313" key="3">
    <source>
        <dbReference type="Proteomes" id="UP000789405"/>
    </source>
</evidence>
<proteinExistence type="predicted"/>
<dbReference type="Proteomes" id="UP000789405">
    <property type="component" value="Unassembled WGS sequence"/>
</dbReference>